<evidence type="ECO:0000313" key="3">
    <source>
        <dbReference type="Proteomes" id="UP000203589"/>
    </source>
</evidence>
<keyword evidence="3" id="KW-1185">Reference proteome</keyword>
<feature type="transmembrane region" description="Helical" evidence="1">
    <location>
        <begin position="317"/>
        <end position="335"/>
    </location>
</feature>
<reference evidence="2 3" key="1">
    <citation type="submission" date="2017-07" db="EMBL/GenBank/DDBJ databases">
        <title>Genome Sequence of Antarctobacter heliothermus Strain SMS3 Isolated from a culture of the Diatom Skeletonema marinoi.</title>
        <authorList>
            <person name="Topel M."/>
            <person name="Pinder M.I.M."/>
            <person name="Johansson O.N."/>
            <person name="Kourtchenko O."/>
            <person name="Godhe A."/>
            <person name="Clarke A.K."/>
        </authorList>
    </citation>
    <scope>NUCLEOTIDE SEQUENCE [LARGE SCALE GENOMIC DNA]</scope>
    <source>
        <strain evidence="2 3">SMS3</strain>
    </source>
</reference>
<protein>
    <submittedName>
        <fullName evidence="2">Uncharacterized protein</fullName>
    </submittedName>
</protein>
<proteinExistence type="predicted"/>
<evidence type="ECO:0000256" key="1">
    <source>
        <dbReference type="SAM" id="Phobius"/>
    </source>
</evidence>
<dbReference type="AlphaFoldDB" id="A0A222E4T0"/>
<dbReference type="OrthoDB" id="7844743at2"/>
<keyword evidence="1" id="KW-0812">Transmembrane</keyword>
<dbReference type="EMBL" id="CP022540">
    <property type="protein sequence ID" value="ASP20961.1"/>
    <property type="molecule type" value="Genomic_DNA"/>
</dbReference>
<evidence type="ECO:0000313" key="2">
    <source>
        <dbReference type="EMBL" id="ASP20961.1"/>
    </source>
</evidence>
<accession>A0A222E4T0</accession>
<gene>
    <name evidence="2" type="ORF">ANTHELSMS3_02284</name>
</gene>
<dbReference type="Proteomes" id="UP000203589">
    <property type="component" value="Chromosome"/>
</dbReference>
<keyword evidence="1" id="KW-0472">Membrane</keyword>
<organism evidence="2 3">
    <name type="scientific">Antarctobacter heliothermus</name>
    <dbReference type="NCBI Taxonomy" id="74033"/>
    <lineage>
        <taxon>Bacteria</taxon>
        <taxon>Pseudomonadati</taxon>
        <taxon>Pseudomonadota</taxon>
        <taxon>Alphaproteobacteria</taxon>
        <taxon>Rhodobacterales</taxon>
        <taxon>Roseobacteraceae</taxon>
        <taxon>Antarctobacter</taxon>
    </lineage>
</organism>
<sequence length="347" mass="37431">MAENVGSLSGQVWAWILRNRRKLTILSVVLLSVVGPKWYENTRSRSVLVQADTGTLHVTLTSEMNKTFLGARVCRARAKSEIMLSTAKVESGCNSRTHDLSAPPGETFAAVLPKGTELTFSIGADWLAIRVISVPDEYAETDVGKLLRGGLILEKEALTRFGSLSISGLAVLGAGPIEADGIPLTEGNYQINGDTPSSALGFGRRILKTGEVRSGAQLFFCRHDGDLQSRLKVLFTDRGRECLHQSSAQEDDALVPPMGVPAAQARLQISIPDPDTSIMRVTAISDYAPVDLTLLYFRTDPVVIGPTIIDSLGSDPVVLLMGALGGVLTLLQFLFSRPKRNEENDKA</sequence>
<dbReference type="KEGG" id="aht:ANTHELSMS3_02284"/>
<dbReference type="RefSeq" id="WP_094034946.1">
    <property type="nucleotide sequence ID" value="NZ_CP022540.1"/>
</dbReference>
<keyword evidence="1" id="KW-1133">Transmembrane helix</keyword>
<name>A0A222E4T0_9RHOB</name>